<dbReference type="PANTHER" id="PTHR38682">
    <property type="entry name" value="V-TYPE ATP SYNTHASE SUBUNIT C"/>
    <property type="match status" value="1"/>
</dbReference>
<dbReference type="OrthoDB" id="4272at2157"/>
<evidence type="ECO:0000256" key="2">
    <source>
        <dbReference type="ARBA" id="ARBA00023065"/>
    </source>
</evidence>
<gene>
    <name evidence="3" type="ORF">MY1_1791</name>
</gene>
<dbReference type="AlphaFoldDB" id="F9CZE8"/>
<organism evidence="3 4">
    <name type="scientific">Nitrosarchaeum koreense MY1</name>
    <dbReference type="NCBI Taxonomy" id="1001994"/>
    <lineage>
        <taxon>Archaea</taxon>
        <taxon>Nitrososphaerota</taxon>
        <taxon>Nitrososphaeria</taxon>
        <taxon>Nitrosopumilales</taxon>
        <taxon>Nitrosopumilaceae</taxon>
        <taxon>Nitrosarchaeum</taxon>
    </lineage>
</organism>
<protein>
    <submittedName>
        <fullName evidence="3">H(+)-transporting two-sector ATPase</fullName>
    </submittedName>
</protein>
<dbReference type="InterPro" id="IPR036079">
    <property type="entry name" value="ATPase_csu/dsu_sf"/>
</dbReference>
<dbReference type="SUPFAM" id="SSF103486">
    <property type="entry name" value="V-type ATP synthase subunit C"/>
    <property type="match status" value="1"/>
</dbReference>
<accession>F9CZE8</accession>
<dbReference type="GO" id="GO:0046961">
    <property type="term" value="F:proton-transporting ATPase activity, rotational mechanism"/>
    <property type="evidence" value="ECO:0007669"/>
    <property type="project" value="InterPro"/>
</dbReference>
<dbReference type="RefSeq" id="WP_007551547.1">
    <property type="nucleotide sequence ID" value="NZ_AFPU01000001.1"/>
</dbReference>
<dbReference type="PATRIC" id="fig|1001994.6.peg.1764"/>
<dbReference type="EMBL" id="AFPU01000001">
    <property type="protein sequence ID" value="EGP94537.1"/>
    <property type="molecule type" value="Genomic_DNA"/>
</dbReference>
<keyword evidence="4" id="KW-1185">Reference proteome</keyword>
<dbReference type="Proteomes" id="UP000004440">
    <property type="component" value="Unassembled WGS sequence"/>
</dbReference>
<proteinExistence type="predicted"/>
<evidence type="ECO:0000313" key="3">
    <source>
        <dbReference type="EMBL" id="EGP94537.1"/>
    </source>
</evidence>
<sequence length="345" mass="38567">MGGAKNVYASVKSYSKRGKLLKKSDFQTLAESRDLDELMTRIKNTIYGDSISEVQKPYTSQGIESALRSHLADTHYSIAKTSGNSGVLDAYYMKFIVSNLKSILKGKALGKPQEEIETHVNLHAEELIKQRDVVIKALVSKDLEEAVASLNSVQFGEEIAKAAALYSERKNVQIFDTYFDKILIQHLAGAMKNYADKDATKLVGMDVDFYNILSVIRGKFWGLKEDQIQDLIVAQTPTTKELLGRMIAAATIKDAFNELSNTKYKTLIPQTEKELDAIAEFERAFEMAIYQTAIRSFTKMFSFATIVGITKLTAFEVRNLAAIAFAVEQKIPTEITMSKLILEVE</sequence>
<evidence type="ECO:0000256" key="1">
    <source>
        <dbReference type="ARBA" id="ARBA00022448"/>
    </source>
</evidence>
<name>F9CZE8_9ARCH</name>
<reference evidence="3 4" key="1">
    <citation type="journal article" date="2011" name="J. Bacteriol.">
        <title>Genome Sequence of an Ammonia-Oxidizing Soil Archaeon, "Candidatus Nitrosoarchaeum koreensis" MY1.</title>
        <authorList>
            <person name="Kim B.K."/>
            <person name="Jung M.Y."/>
            <person name="Yu D.S."/>
            <person name="Park S.J."/>
            <person name="Oh T.K."/>
            <person name="Rhee S.K."/>
            <person name="Kim J.F."/>
        </authorList>
    </citation>
    <scope>NUCLEOTIDE SEQUENCE [LARGE SCALE GENOMIC DNA]</scope>
    <source>
        <strain evidence="3 4">MY1</strain>
    </source>
</reference>
<comment type="caution">
    <text evidence="3">The sequence shown here is derived from an EMBL/GenBank/DDBJ whole genome shotgun (WGS) entry which is preliminary data.</text>
</comment>
<keyword evidence="1" id="KW-0813">Transport</keyword>
<dbReference type="InterPro" id="IPR050873">
    <property type="entry name" value="V-ATPase_V0D/AC39_subunit"/>
</dbReference>
<dbReference type="Pfam" id="PF01992">
    <property type="entry name" value="vATP-synt_AC39"/>
    <property type="match status" value="1"/>
</dbReference>
<dbReference type="STRING" id="1001994.MY1_1791"/>
<keyword evidence="2" id="KW-0406">Ion transport</keyword>
<dbReference type="InterPro" id="IPR044911">
    <property type="entry name" value="V-type_ATPase_csu/dsu_dom_3"/>
</dbReference>
<dbReference type="InterPro" id="IPR002843">
    <property type="entry name" value="ATPase_V0-cplx_csu/dsu"/>
</dbReference>
<evidence type="ECO:0000313" key="4">
    <source>
        <dbReference type="Proteomes" id="UP000004440"/>
    </source>
</evidence>
<dbReference type="PANTHER" id="PTHR38682:SF1">
    <property type="entry name" value="V-TYPE ATP SYNTHASE SUBUNIT C"/>
    <property type="match status" value="1"/>
</dbReference>
<dbReference type="Gene3D" id="1.10.132.50">
    <property type="entry name" value="ATP synthase (C/AC39) subunit, domain 3"/>
    <property type="match status" value="3"/>
</dbReference>